<protein>
    <submittedName>
        <fullName evidence="1">Uncharacterized protein</fullName>
    </submittedName>
</protein>
<dbReference type="EMBL" id="ADWQ01000007">
    <property type="protein sequence ID" value="EFU35978.1"/>
    <property type="molecule type" value="Genomic_DNA"/>
</dbReference>
<sequence>MSQFQIFINNSPKTTLIQREYWFPLCSSDSFKQGFLLHS</sequence>
<proteinExistence type="predicted"/>
<gene>
    <name evidence="1" type="ORF">HMPREF9350_02160</name>
</gene>
<evidence type="ECO:0000313" key="1">
    <source>
        <dbReference type="EMBL" id="EFU35978.1"/>
    </source>
</evidence>
<accession>A0AAN3SFJ8</accession>
<dbReference type="Proteomes" id="UP000005056">
    <property type="component" value="Unassembled WGS sequence"/>
</dbReference>
<name>A0AAN3SFJ8_ECOLX</name>
<evidence type="ECO:0000313" key="2">
    <source>
        <dbReference type="Proteomes" id="UP000005056"/>
    </source>
</evidence>
<dbReference type="AlphaFoldDB" id="A0AAN3SFJ8"/>
<reference evidence="1 2" key="1">
    <citation type="submission" date="2010-09" db="EMBL/GenBank/DDBJ databases">
        <authorList>
            <person name="Weinstock G."/>
            <person name="Sodergren E."/>
            <person name="Clifton S."/>
            <person name="Fulton L."/>
            <person name="Fulton B."/>
            <person name="Courtney L."/>
            <person name="Fronick C."/>
            <person name="Harrison M."/>
            <person name="Strong C."/>
            <person name="Farmer C."/>
            <person name="Delahaunty K."/>
            <person name="Markovic C."/>
            <person name="Hall O."/>
            <person name="Minx P."/>
            <person name="Tomlinson C."/>
            <person name="Mitreva M."/>
            <person name="Hou S."/>
            <person name="Chen J."/>
            <person name="Wollam A."/>
            <person name="Pepin K.H."/>
            <person name="Johnson M."/>
            <person name="Bhonagiri V."/>
            <person name="Zhang X."/>
            <person name="Suruliraj S."/>
            <person name="Warren W."/>
            <person name="Chinwalla A."/>
            <person name="Mardis E.R."/>
            <person name="Wilson R.K."/>
        </authorList>
    </citation>
    <scope>NUCLEOTIDE SEQUENCE [LARGE SCALE GENOMIC DNA]</scope>
    <source>
        <strain evidence="1 2">MS 85-1</strain>
    </source>
</reference>
<organism evidence="1 2">
    <name type="scientific">Escherichia coli MS 85-1</name>
    <dbReference type="NCBI Taxonomy" id="679202"/>
    <lineage>
        <taxon>Bacteria</taxon>
        <taxon>Pseudomonadati</taxon>
        <taxon>Pseudomonadota</taxon>
        <taxon>Gammaproteobacteria</taxon>
        <taxon>Enterobacterales</taxon>
        <taxon>Enterobacteriaceae</taxon>
        <taxon>Escherichia</taxon>
    </lineage>
</organism>
<comment type="caution">
    <text evidence="1">The sequence shown here is derived from an EMBL/GenBank/DDBJ whole genome shotgun (WGS) entry which is preliminary data.</text>
</comment>